<proteinExistence type="predicted"/>
<evidence type="ECO:0000256" key="1">
    <source>
        <dbReference type="SAM" id="MobiDB-lite"/>
    </source>
</evidence>
<sequence>MDGHVNAHMITIFSGQVVVEFEEHFQELYAHSLPLERDIVASSETPQPERVPPKLQKQRCHLQDQKQSQQPQQQQPKEQQLQPQQQQPQQQEIQQHLPRRCCELKPNVGPERSHLNIDHRHNNGRHVQQPLCVPGNIYELEEVLDGCLLSGVCPPTGQCMSRFQRGPIPTDQRDVHQDLQCQQHHHHRNHHNLLHLLDCPQSHGAQIHKRAHQLQDGLQELELGGVPRSRRCPQGRAPLDQCCGGFCRGVPARPEVVCVRWRGGGGGGDGSLSAGSNDESVYEGLWDSGFDD</sequence>
<organism evidence="3 4">
    <name type="scientific">Petromyzon marinus</name>
    <name type="common">Sea lamprey</name>
    <dbReference type="NCBI Taxonomy" id="7757"/>
    <lineage>
        <taxon>Eukaryota</taxon>
        <taxon>Metazoa</taxon>
        <taxon>Chordata</taxon>
        <taxon>Craniata</taxon>
        <taxon>Vertebrata</taxon>
        <taxon>Cyclostomata</taxon>
        <taxon>Hyperoartia</taxon>
        <taxon>Petromyzontiformes</taxon>
        <taxon>Petromyzontidae</taxon>
        <taxon>Petromyzon</taxon>
    </lineage>
</organism>
<dbReference type="RefSeq" id="XP_032826286.1">
    <property type="nucleotide sequence ID" value="XM_032970395.1"/>
</dbReference>
<accession>A0AAJ7TXZ0</accession>
<dbReference type="AlphaFoldDB" id="A0AAJ7TXZ0"/>
<evidence type="ECO:0000313" key="4">
    <source>
        <dbReference type="RefSeq" id="XP_032826286.1"/>
    </source>
</evidence>
<protein>
    <submittedName>
        <fullName evidence="4">Auxin response factor 7-like</fullName>
    </submittedName>
</protein>
<dbReference type="KEGG" id="pmrn:116951621"/>
<feature type="compositionally biased region" description="Low complexity" evidence="1">
    <location>
        <begin position="65"/>
        <end position="95"/>
    </location>
</feature>
<feature type="region of interest" description="Disordered" evidence="1">
    <location>
        <begin position="43"/>
        <end position="95"/>
    </location>
</feature>
<evidence type="ECO:0000259" key="2">
    <source>
        <dbReference type="Pfam" id="PF07894"/>
    </source>
</evidence>
<dbReference type="Gene3D" id="3.30.870.10">
    <property type="entry name" value="Endonuclease Chain A"/>
    <property type="match status" value="1"/>
</dbReference>
<name>A0AAJ7TXZ0_PETMA</name>
<reference evidence="4" key="1">
    <citation type="submission" date="2025-08" db="UniProtKB">
        <authorList>
            <consortium name="RefSeq"/>
        </authorList>
    </citation>
    <scope>IDENTIFICATION</scope>
    <source>
        <tissue evidence="4">Sperm</tissue>
    </source>
</reference>
<dbReference type="Pfam" id="PF07894">
    <property type="entry name" value="SACK1"/>
    <property type="match status" value="1"/>
</dbReference>
<dbReference type="Proteomes" id="UP001318040">
    <property type="component" value="Chromosome 43"/>
</dbReference>
<dbReference type="InterPro" id="IPR012461">
    <property type="entry name" value="SACK1"/>
</dbReference>
<gene>
    <name evidence="4" type="primary">LOC116951621</name>
</gene>
<keyword evidence="3" id="KW-1185">Reference proteome</keyword>
<feature type="domain" description="Scaffolding anchor of CK1" evidence="2">
    <location>
        <begin position="2"/>
        <end position="33"/>
    </location>
</feature>
<evidence type="ECO:0000313" key="3">
    <source>
        <dbReference type="Proteomes" id="UP001318040"/>
    </source>
</evidence>